<feature type="transmembrane region" description="Helical" evidence="8">
    <location>
        <begin position="149"/>
        <end position="167"/>
    </location>
</feature>
<dbReference type="GO" id="GO:0005886">
    <property type="term" value="C:plasma membrane"/>
    <property type="evidence" value="ECO:0007669"/>
    <property type="project" value="UniProtKB-SubCell"/>
</dbReference>
<dbReference type="GO" id="GO:0009103">
    <property type="term" value="P:lipopolysaccharide biosynthetic process"/>
    <property type="evidence" value="ECO:0007669"/>
    <property type="project" value="UniProtKB-ARBA"/>
</dbReference>
<comment type="subcellular location">
    <subcellularLocation>
        <location evidence="1">Cell membrane</location>
        <topology evidence="1">Multi-pass membrane protein</topology>
    </subcellularLocation>
</comment>
<feature type="transmembrane region" description="Helical" evidence="8">
    <location>
        <begin position="416"/>
        <end position="436"/>
    </location>
</feature>
<feature type="transmembrane region" description="Helical" evidence="8">
    <location>
        <begin position="390"/>
        <end position="409"/>
    </location>
</feature>
<gene>
    <name evidence="9" type="ORF">OJF2_03220</name>
</gene>
<name>A0A5B9VVP5_9BACT</name>
<dbReference type="PANTHER" id="PTHR33908">
    <property type="entry name" value="MANNOSYLTRANSFERASE YKCB-RELATED"/>
    <property type="match status" value="1"/>
</dbReference>
<organism evidence="9 10">
    <name type="scientific">Aquisphaera giovannonii</name>
    <dbReference type="NCBI Taxonomy" id="406548"/>
    <lineage>
        <taxon>Bacteria</taxon>
        <taxon>Pseudomonadati</taxon>
        <taxon>Planctomycetota</taxon>
        <taxon>Planctomycetia</taxon>
        <taxon>Isosphaerales</taxon>
        <taxon>Isosphaeraceae</taxon>
        <taxon>Aquisphaera</taxon>
    </lineage>
</organism>
<keyword evidence="7 8" id="KW-0472">Membrane</keyword>
<accession>A0A5B9VVP5</accession>
<feature type="transmembrane region" description="Helical" evidence="8">
    <location>
        <begin position="173"/>
        <end position="190"/>
    </location>
</feature>
<proteinExistence type="predicted"/>
<feature type="transmembrane region" description="Helical" evidence="8">
    <location>
        <begin position="123"/>
        <end position="142"/>
    </location>
</feature>
<keyword evidence="4" id="KW-0808">Transferase</keyword>
<keyword evidence="6 8" id="KW-1133">Transmembrane helix</keyword>
<dbReference type="KEGG" id="agv:OJF2_03220"/>
<dbReference type="GO" id="GO:0016763">
    <property type="term" value="F:pentosyltransferase activity"/>
    <property type="evidence" value="ECO:0007669"/>
    <property type="project" value="TreeGrafter"/>
</dbReference>
<evidence type="ECO:0000313" key="9">
    <source>
        <dbReference type="EMBL" id="QEH31855.1"/>
    </source>
</evidence>
<feature type="transmembrane region" description="Helical" evidence="8">
    <location>
        <begin position="365"/>
        <end position="384"/>
    </location>
</feature>
<evidence type="ECO:0000256" key="1">
    <source>
        <dbReference type="ARBA" id="ARBA00004651"/>
    </source>
</evidence>
<sequence>MRADVPPAAGPVPAPGLRPPEAARPLIRPAPRSAVFFPLVVLVAILPGLVALNSWDLTPPGPLWGLRALAVLDDGLLVDQVPAADAIGPAGEAMAYRAVSYQPPLYAWLAAVGMGLSADHDPIGSVLPSYIAGTFIVMLAYLHGRLWRGGGVGFAAALLVGFNPNLLLRMQEATPTTLAVAATVAALLCYGRHLRATRDLIRSDPWARPAFWAVAEGACLGLALLTLDGFGLVVVPIAALHRLYIGPDPSLYPTFRPRPGARGASRSRRWPWPRRLARRLGAAWVDTLLVVALAALIAVPWQVAMFRAHGWDMLSGLEFPSWSETSSLPARLFELAPVTLPLGLYGAARAFRLGLMDDENTPETVGGAFWLLWLCVAALLPAFWPAGPRGAMDLLLLVPLNLLAASTVADLVNRRIPVRALIALAPATAFSVMWWASADLRGAVGDLAHGRASAATALGVHLAFDLAIVSILLTRRLEIWSRRKDVHRRIVLAGFLLTVLAITVGTGVQEVVFRHSETHELLALRTMILRRNREHPFESLSVVRSDLAAASDPARSADLAFTGGWLRFILRTALPHLAQHDLRTVDELLAEPDGRRLILFTGAGERPSYPVKSKLHLEAIHPGRTGILDAYATAQDDTRR</sequence>
<keyword evidence="5 8" id="KW-0812">Transmembrane</keyword>
<protein>
    <submittedName>
        <fullName evidence="9">Uncharacterized protein</fullName>
    </submittedName>
</protein>
<keyword evidence="2" id="KW-1003">Cell membrane</keyword>
<evidence type="ECO:0000313" key="10">
    <source>
        <dbReference type="Proteomes" id="UP000324233"/>
    </source>
</evidence>
<evidence type="ECO:0000256" key="4">
    <source>
        <dbReference type="ARBA" id="ARBA00022679"/>
    </source>
</evidence>
<evidence type="ECO:0000256" key="5">
    <source>
        <dbReference type="ARBA" id="ARBA00022692"/>
    </source>
</evidence>
<keyword evidence="10" id="KW-1185">Reference proteome</keyword>
<evidence type="ECO:0000256" key="3">
    <source>
        <dbReference type="ARBA" id="ARBA00022676"/>
    </source>
</evidence>
<evidence type="ECO:0000256" key="6">
    <source>
        <dbReference type="ARBA" id="ARBA00022989"/>
    </source>
</evidence>
<dbReference type="PANTHER" id="PTHR33908:SF11">
    <property type="entry name" value="MEMBRANE PROTEIN"/>
    <property type="match status" value="1"/>
</dbReference>
<feature type="transmembrane region" description="Helical" evidence="8">
    <location>
        <begin position="486"/>
        <end position="508"/>
    </location>
</feature>
<dbReference type="EMBL" id="CP042997">
    <property type="protein sequence ID" value="QEH31855.1"/>
    <property type="molecule type" value="Genomic_DNA"/>
</dbReference>
<dbReference type="OrthoDB" id="251785at2"/>
<keyword evidence="3" id="KW-0328">Glycosyltransferase</keyword>
<reference evidence="9 10" key="1">
    <citation type="submission" date="2019-08" db="EMBL/GenBank/DDBJ databases">
        <title>Deep-cultivation of Planctomycetes and their phenomic and genomic characterization uncovers novel biology.</title>
        <authorList>
            <person name="Wiegand S."/>
            <person name="Jogler M."/>
            <person name="Boedeker C."/>
            <person name="Pinto D."/>
            <person name="Vollmers J."/>
            <person name="Rivas-Marin E."/>
            <person name="Kohn T."/>
            <person name="Peeters S.H."/>
            <person name="Heuer A."/>
            <person name="Rast P."/>
            <person name="Oberbeckmann S."/>
            <person name="Bunk B."/>
            <person name="Jeske O."/>
            <person name="Meyerdierks A."/>
            <person name="Storesund J.E."/>
            <person name="Kallscheuer N."/>
            <person name="Luecker S."/>
            <person name="Lage O.M."/>
            <person name="Pohl T."/>
            <person name="Merkel B.J."/>
            <person name="Hornburger P."/>
            <person name="Mueller R.-W."/>
            <person name="Bruemmer F."/>
            <person name="Labrenz M."/>
            <person name="Spormann A.M."/>
            <person name="Op den Camp H."/>
            <person name="Overmann J."/>
            <person name="Amann R."/>
            <person name="Jetten M.S.M."/>
            <person name="Mascher T."/>
            <person name="Medema M.H."/>
            <person name="Devos D.P."/>
            <person name="Kaster A.-K."/>
            <person name="Ovreas L."/>
            <person name="Rohde M."/>
            <person name="Galperin M.Y."/>
            <person name="Jogler C."/>
        </authorList>
    </citation>
    <scope>NUCLEOTIDE SEQUENCE [LARGE SCALE GENOMIC DNA]</scope>
    <source>
        <strain evidence="9 10">OJF2</strain>
    </source>
</reference>
<feature type="transmembrane region" description="Helical" evidence="8">
    <location>
        <begin position="281"/>
        <end position="304"/>
    </location>
</feature>
<evidence type="ECO:0000256" key="2">
    <source>
        <dbReference type="ARBA" id="ARBA00022475"/>
    </source>
</evidence>
<feature type="transmembrane region" description="Helical" evidence="8">
    <location>
        <begin position="34"/>
        <end position="55"/>
    </location>
</feature>
<feature type="transmembrane region" description="Helical" evidence="8">
    <location>
        <begin position="456"/>
        <end position="474"/>
    </location>
</feature>
<dbReference type="InterPro" id="IPR050297">
    <property type="entry name" value="LipidA_mod_glycosyltrf_83"/>
</dbReference>
<feature type="transmembrane region" description="Helical" evidence="8">
    <location>
        <begin position="211"/>
        <end position="239"/>
    </location>
</feature>
<evidence type="ECO:0000256" key="8">
    <source>
        <dbReference type="SAM" id="Phobius"/>
    </source>
</evidence>
<evidence type="ECO:0000256" key="7">
    <source>
        <dbReference type="ARBA" id="ARBA00023136"/>
    </source>
</evidence>
<dbReference type="AlphaFoldDB" id="A0A5B9VVP5"/>
<dbReference type="Proteomes" id="UP000324233">
    <property type="component" value="Chromosome"/>
</dbReference>